<dbReference type="InterPro" id="IPR029044">
    <property type="entry name" value="Nucleotide-diphossugar_trans"/>
</dbReference>
<name>A0A7X3GZA4_9GAMM</name>
<dbReference type="CDD" id="cd04196">
    <property type="entry name" value="GT_2_like_d"/>
    <property type="match status" value="1"/>
</dbReference>
<dbReference type="SUPFAM" id="SSF53448">
    <property type="entry name" value="Nucleotide-diphospho-sugar transferases"/>
    <property type="match status" value="1"/>
</dbReference>
<dbReference type="Proteomes" id="UP000437638">
    <property type="component" value="Unassembled WGS sequence"/>
</dbReference>
<proteinExistence type="predicted"/>
<dbReference type="InterPro" id="IPR001173">
    <property type="entry name" value="Glyco_trans_2-like"/>
</dbReference>
<keyword evidence="3" id="KW-1185">Reference proteome</keyword>
<dbReference type="Gene3D" id="3.90.550.10">
    <property type="entry name" value="Spore Coat Polysaccharide Biosynthesis Protein SpsA, Chain A"/>
    <property type="match status" value="1"/>
</dbReference>
<dbReference type="AlphaFoldDB" id="A0A7X3GZA4"/>
<evidence type="ECO:0000313" key="3">
    <source>
        <dbReference type="Proteomes" id="UP000437638"/>
    </source>
</evidence>
<dbReference type="EMBL" id="WTKP01000003">
    <property type="protein sequence ID" value="MWJ27637.1"/>
    <property type="molecule type" value="Genomic_DNA"/>
</dbReference>
<evidence type="ECO:0000313" key="2">
    <source>
        <dbReference type="EMBL" id="MWJ27637.1"/>
    </source>
</evidence>
<dbReference type="PANTHER" id="PTHR22916">
    <property type="entry name" value="GLYCOSYLTRANSFERASE"/>
    <property type="match status" value="1"/>
</dbReference>
<dbReference type="GO" id="GO:0016758">
    <property type="term" value="F:hexosyltransferase activity"/>
    <property type="evidence" value="ECO:0007669"/>
    <property type="project" value="UniProtKB-ARBA"/>
</dbReference>
<evidence type="ECO:0000259" key="1">
    <source>
        <dbReference type="Pfam" id="PF00535"/>
    </source>
</evidence>
<dbReference type="Pfam" id="PF00535">
    <property type="entry name" value="Glycos_transf_2"/>
    <property type="match status" value="1"/>
</dbReference>
<feature type="domain" description="Glycosyltransferase 2-like" evidence="1">
    <location>
        <begin position="7"/>
        <end position="113"/>
    </location>
</feature>
<sequence length="313" mass="35422">MKSEMLVLLAAYNGQKYIREQLLSIFESEGCLSVSVLIGLDPSSDSTELVVEEFEGESCLVIKNKEPSGGAKNNFSLLVEHALDSDNKYFAFSDQDDVWDADKLSLNLDNMREMELLYGANAPVLVFSDSRVVSESMEMIETSFMKAESLNPDFCDDFKRLVIHNVGQGCTFLFNRALLELAAPVPDGARMHDHWFMLVACALGKISYIPKPLLSYRQHSTNVVGAHGHGVLSSIEKFLFKKQSIVDSIIKNQKQAEVFLNRYGDLLDKNQATFLRKYSSLSRESLLYRKIFCIKHRLAMSDSYRTAGFYLFR</sequence>
<comment type="caution">
    <text evidence="2">The sequence shown here is derived from an EMBL/GenBank/DDBJ whole genome shotgun (WGS) entry which is preliminary data.</text>
</comment>
<dbReference type="RefSeq" id="WP_160417846.1">
    <property type="nucleotide sequence ID" value="NZ_WTKP01000003.1"/>
</dbReference>
<organism evidence="2 3">
    <name type="scientific">Vreelandella zhuhanensis</name>
    <dbReference type="NCBI Taxonomy" id="2684210"/>
    <lineage>
        <taxon>Bacteria</taxon>
        <taxon>Pseudomonadati</taxon>
        <taxon>Pseudomonadota</taxon>
        <taxon>Gammaproteobacteria</taxon>
        <taxon>Oceanospirillales</taxon>
        <taxon>Halomonadaceae</taxon>
        <taxon>Vreelandella</taxon>
    </lineage>
</organism>
<reference evidence="2 3" key="1">
    <citation type="submission" date="2019-12" db="EMBL/GenBank/DDBJ databases">
        <title>Halomonas rutogse sp. nov. isolated from two lakes on Tibetan Plateau.</title>
        <authorList>
            <person name="Gao P."/>
        </authorList>
    </citation>
    <scope>NUCLEOTIDE SEQUENCE [LARGE SCALE GENOMIC DNA]</scope>
    <source>
        <strain evidence="2 3">ZH2S</strain>
    </source>
</reference>
<accession>A0A7X3GZA4</accession>
<keyword evidence="2" id="KW-0808">Transferase</keyword>
<protein>
    <submittedName>
        <fullName evidence="2">Glycosyltransferase</fullName>
    </submittedName>
</protein>
<dbReference type="PANTHER" id="PTHR22916:SF3">
    <property type="entry name" value="UDP-GLCNAC:BETAGAL BETA-1,3-N-ACETYLGLUCOSAMINYLTRANSFERASE-LIKE PROTEIN 1"/>
    <property type="match status" value="1"/>
</dbReference>
<gene>
    <name evidence="2" type="ORF">GPM19_05350</name>
</gene>